<comment type="subcellular location">
    <subcellularLocation>
        <location evidence="2">Membrane</location>
    </subcellularLocation>
</comment>
<dbReference type="PRINTS" id="PR00463">
    <property type="entry name" value="EP450I"/>
</dbReference>
<keyword evidence="8" id="KW-0503">Monooxygenase</keyword>
<sequence length="1373" mass="157334">MQWKRRQLPPGPAPFPLFGNLLQMKFQIHHDILKKMASMYGNIFTLWLASTPVIVLHGYQAVKEGMTAHAEEVAGRPLTRGFRLMTNGNGVMFSNGHLWKQQRRFGLLTMRKMGVGKQNQECQIQEETRHLVQYLRNTKGKPLDPTVPITRTVSNIICALILGHRFSIEDKRFLRLLEAVDDISAFANSISFYVRMMIFCVILYADNVYERLPWIATHFLTRCKKTLANIYTMRALLEEEIESHKGKVDENQGFIGYYLDQMAKCKEDAGATYDKANLLQTIFDLILAGTETTATTLRWALLYMVAYPDVQEKVHKELDAVLGSSRLVCYKDRKNLPYTNAVIHEIQRYSNIVLIALPRYTVKDTELLGFPIPKDTIVLVNIDSVLSDPEKWETPDQFNPGHFLDKDGNFVHREAFLPFSIGHRACMGELLARLELFIVFCTLLQAFTFTLPDGVKEVNTKFVFSSTMKPPPHQLCAIPRVKLSLDYSSTRRHLLTSRAGRKNKLATTYGNVFTLWFGWAPVIVLNGFQAVKDGMTTHPEDVSGRLVSPFFRAMAKGKGIMLATGHMWKQQRRFALKTLRNLGLGKRGLEQRVQEEAHHLLELFASLKEKPLDPYYPLIHSISNVICAVVYGHRFSRGDETFHELIRATEHIFKFGGSLLHHLYEIFPWLMCRLPGPHKKALSCYDILSSFTRREIREHKEREIPDEPQDFIDFYLAHIEKSGDEPKSTYNEENMVYSINDLFLGGSETTSTTLNWGLLYMVVYPDVQDKVQKELDAVLGPSQMICYEHRRKLPYTNAVIHEIQRFSNIISIGMPRGSIVLPNIASSLYDPEHWETPRQFNPAHFLDKDGNFVSQEAFLPFSIGHRVCLGEHLARTELFIFFANLLRAFTFRLPEGVTTINTEPIFGGTLQPHPYKHLGLPPNVASDPNDVLSIKLAIWPLAKTYGNIYTLWFGWTPVIILNGFQAVKDGMTTHPEDVAGRMVSPFIREMAKGKGILLASGRSWKQQRRFGIMTLRNLGMGKKGLEYRVQEEAAHLVEIFRNLKGRPMDPSFHLFHSISNVICAVVFGYHFSDEDKTFHELISATEKIFSFAGSFFYQLYEILPWLMRRLPGPHKKVLSCYDVLSSFSRMEVRRHVERGAPDEPQDFIDFYLAEIEKSKDEDKPKYDEDNLVHVINDLFLGGSETSSTTLYWGLLYMVVYPDIQEKVQKELDTVLDPSQTICYEHRKKLPYTNAVIHEIQRFSNIVFVGLPRVCVRNTTLLGYPVKKGTIVVPNIASVLYDPEQWETPRQFNPDHFLDKEGSFVNREAFLPFSAGHRVCLGEHLARTELFIFFTNLLRAFTFRLPEGVTTINTAPIFGGTLQPHPYKVCAIPR</sequence>
<name>A0A2P4TGZ0_BAMTH</name>
<keyword evidence="12" id="KW-1185">Reference proteome</keyword>
<dbReference type="Gene3D" id="1.10.630.10">
    <property type="entry name" value="Cytochrome P450"/>
    <property type="match status" value="3"/>
</dbReference>
<dbReference type="GO" id="GO:0006082">
    <property type="term" value="P:organic acid metabolic process"/>
    <property type="evidence" value="ECO:0007669"/>
    <property type="project" value="TreeGrafter"/>
</dbReference>
<dbReference type="PANTHER" id="PTHR24300">
    <property type="entry name" value="CYTOCHROME P450 508A4-RELATED"/>
    <property type="match status" value="1"/>
</dbReference>
<dbReference type="InterPro" id="IPR036396">
    <property type="entry name" value="Cyt_P450_sf"/>
</dbReference>
<reference evidence="11 12" key="1">
    <citation type="submission" date="2018-01" db="EMBL/GenBank/DDBJ databases">
        <title>Comparison of the Chinese Bamboo Partridge and Red Junglefowl genome sequences highlights the importance of demography in genome evolution.</title>
        <authorList>
            <person name="Tiley G.P."/>
            <person name="Kimball R.T."/>
            <person name="Braun E.L."/>
            <person name="Burleigh J.G."/>
        </authorList>
    </citation>
    <scope>NUCLEOTIDE SEQUENCE [LARGE SCALE GENOMIC DNA]</scope>
    <source>
        <strain evidence="11">RTK389</strain>
        <tissue evidence="11">Blood</tissue>
    </source>
</reference>
<dbReference type="Pfam" id="PF00067">
    <property type="entry name" value="p450"/>
    <property type="match status" value="3"/>
</dbReference>
<evidence type="ECO:0000256" key="8">
    <source>
        <dbReference type="ARBA" id="ARBA00023033"/>
    </source>
</evidence>
<dbReference type="InterPro" id="IPR001128">
    <property type="entry name" value="Cyt_P450"/>
</dbReference>
<dbReference type="PRINTS" id="PR00385">
    <property type="entry name" value="P450"/>
</dbReference>
<protein>
    <recommendedName>
        <fullName evidence="13">Cytochrome P450 2J6-like</fullName>
    </recommendedName>
</protein>
<dbReference type="GO" id="GO:0005506">
    <property type="term" value="F:iron ion binding"/>
    <property type="evidence" value="ECO:0007669"/>
    <property type="project" value="InterPro"/>
</dbReference>
<evidence type="ECO:0000313" key="12">
    <source>
        <dbReference type="Proteomes" id="UP000237246"/>
    </source>
</evidence>
<evidence type="ECO:0000256" key="10">
    <source>
        <dbReference type="PIRSR" id="PIRSR602401-1"/>
    </source>
</evidence>
<dbReference type="PANTHER" id="PTHR24300:SF134">
    <property type="entry name" value="CYTOCHROME P450, FAMILY 2, SUBFAMILY AB, POLYPEPTIDE 2-RELATED"/>
    <property type="match status" value="1"/>
</dbReference>
<dbReference type="InterPro" id="IPR050182">
    <property type="entry name" value="Cytochrome_P450_fam2"/>
</dbReference>
<dbReference type="GO" id="GO:0006805">
    <property type="term" value="P:xenobiotic metabolic process"/>
    <property type="evidence" value="ECO:0007669"/>
    <property type="project" value="TreeGrafter"/>
</dbReference>
<comment type="similarity">
    <text evidence="3">Belongs to the cytochrome P450 family.</text>
</comment>
<evidence type="ECO:0008006" key="13">
    <source>
        <dbReference type="Google" id="ProtNLM"/>
    </source>
</evidence>
<organism evidence="11 12">
    <name type="scientific">Bambusicola thoracicus</name>
    <name type="common">Chinese bamboo-partridge</name>
    <name type="synonym">Perdix thoracica</name>
    <dbReference type="NCBI Taxonomy" id="9083"/>
    <lineage>
        <taxon>Eukaryota</taxon>
        <taxon>Metazoa</taxon>
        <taxon>Chordata</taxon>
        <taxon>Craniata</taxon>
        <taxon>Vertebrata</taxon>
        <taxon>Euteleostomi</taxon>
        <taxon>Archelosauria</taxon>
        <taxon>Archosauria</taxon>
        <taxon>Dinosauria</taxon>
        <taxon>Saurischia</taxon>
        <taxon>Theropoda</taxon>
        <taxon>Coelurosauria</taxon>
        <taxon>Aves</taxon>
        <taxon>Neognathae</taxon>
        <taxon>Galloanserae</taxon>
        <taxon>Galliformes</taxon>
        <taxon>Phasianidae</taxon>
        <taxon>Perdicinae</taxon>
        <taxon>Bambusicola</taxon>
    </lineage>
</organism>
<evidence type="ECO:0000256" key="4">
    <source>
        <dbReference type="ARBA" id="ARBA00022617"/>
    </source>
</evidence>
<evidence type="ECO:0000256" key="7">
    <source>
        <dbReference type="ARBA" id="ARBA00023004"/>
    </source>
</evidence>
<dbReference type="InterPro" id="IPR002401">
    <property type="entry name" value="Cyt_P450_E_grp-I"/>
</dbReference>
<keyword evidence="9" id="KW-0472">Membrane</keyword>
<evidence type="ECO:0000256" key="5">
    <source>
        <dbReference type="ARBA" id="ARBA00022723"/>
    </source>
</evidence>
<keyword evidence="7 10" id="KW-0408">Iron</keyword>
<dbReference type="FunFam" id="1.10.630.10:FF:000176">
    <property type="entry name" value="Uncharacterized protein"/>
    <property type="match status" value="2"/>
</dbReference>
<dbReference type="InterPro" id="IPR017972">
    <property type="entry name" value="Cyt_P450_CS"/>
</dbReference>
<evidence type="ECO:0000256" key="9">
    <source>
        <dbReference type="ARBA" id="ARBA00023136"/>
    </source>
</evidence>
<evidence type="ECO:0000256" key="2">
    <source>
        <dbReference type="ARBA" id="ARBA00004370"/>
    </source>
</evidence>
<feature type="binding site" description="axial binding residue" evidence="10">
    <location>
        <position position="426"/>
    </location>
    <ligand>
        <name>heme</name>
        <dbReference type="ChEBI" id="CHEBI:30413"/>
    </ligand>
    <ligandPart>
        <name>Fe</name>
        <dbReference type="ChEBI" id="CHEBI:18248"/>
    </ligandPart>
</feature>
<dbReference type="Proteomes" id="UP000237246">
    <property type="component" value="Unassembled WGS sequence"/>
</dbReference>
<evidence type="ECO:0000256" key="6">
    <source>
        <dbReference type="ARBA" id="ARBA00023002"/>
    </source>
</evidence>
<evidence type="ECO:0000256" key="1">
    <source>
        <dbReference type="ARBA" id="ARBA00001971"/>
    </source>
</evidence>
<dbReference type="GO" id="GO:0016020">
    <property type="term" value="C:membrane"/>
    <property type="evidence" value="ECO:0007669"/>
    <property type="project" value="UniProtKB-SubCell"/>
</dbReference>
<keyword evidence="4 10" id="KW-0349">Heme</keyword>
<evidence type="ECO:0000256" key="3">
    <source>
        <dbReference type="ARBA" id="ARBA00010617"/>
    </source>
</evidence>
<dbReference type="GO" id="GO:0016712">
    <property type="term" value="F:oxidoreductase activity, acting on paired donors, with incorporation or reduction of molecular oxygen, reduced flavin or flavoprotein as one donor, and incorporation of one atom of oxygen"/>
    <property type="evidence" value="ECO:0007669"/>
    <property type="project" value="TreeGrafter"/>
</dbReference>
<accession>A0A2P4TGZ0</accession>
<dbReference type="GO" id="GO:0005737">
    <property type="term" value="C:cytoplasm"/>
    <property type="evidence" value="ECO:0007669"/>
    <property type="project" value="TreeGrafter"/>
</dbReference>
<dbReference type="GO" id="GO:0020037">
    <property type="term" value="F:heme binding"/>
    <property type="evidence" value="ECO:0007669"/>
    <property type="project" value="InterPro"/>
</dbReference>
<comment type="cofactor">
    <cofactor evidence="1 10">
        <name>heme</name>
        <dbReference type="ChEBI" id="CHEBI:30413"/>
    </cofactor>
</comment>
<keyword evidence="5 10" id="KW-0479">Metal-binding</keyword>
<dbReference type="PROSITE" id="PS00086">
    <property type="entry name" value="CYTOCHROME_P450"/>
    <property type="match status" value="3"/>
</dbReference>
<evidence type="ECO:0000313" key="11">
    <source>
        <dbReference type="EMBL" id="POI35632.1"/>
    </source>
</evidence>
<dbReference type="OrthoDB" id="1055148at2759"/>
<dbReference type="EMBL" id="PPHD01000316">
    <property type="protein sequence ID" value="POI35632.1"/>
    <property type="molecule type" value="Genomic_DNA"/>
</dbReference>
<dbReference type="SUPFAM" id="SSF48264">
    <property type="entry name" value="Cytochrome P450"/>
    <property type="match status" value="3"/>
</dbReference>
<gene>
    <name evidence="11" type="ORF">CIB84_000615</name>
</gene>
<keyword evidence="6" id="KW-0560">Oxidoreductase</keyword>
<comment type="caution">
    <text evidence="11">The sequence shown here is derived from an EMBL/GenBank/DDBJ whole genome shotgun (WGS) entry which is preliminary data.</text>
</comment>
<dbReference type="FunFam" id="1.10.630.10:FF:000004">
    <property type="entry name" value="cytochrome P450 2D15 isoform X1"/>
    <property type="match status" value="1"/>
</dbReference>
<proteinExistence type="inferred from homology"/>